<dbReference type="GO" id="GO:0031461">
    <property type="term" value="C:cullin-RING ubiquitin ligase complex"/>
    <property type="evidence" value="ECO:0007669"/>
    <property type="project" value="InterPro"/>
</dbReference>
<dbReference type="InterPro" id="IPR059120">
    <property type="entry name" value="Cullin-like_AB"/>
</dbReference>
<reference evidence="11" key="1">
    <citation type="submission" date="2017-02" db="UniProtKB">
        <authorList>
            <consortium name="WormBaseParasite"/>
        </authorList>
    </citation>
    <scope>IDENTIFICATION</scope>
</reference>
<dbReference type="SMART" id="SM00884">
    <property type="entry name" value="Cullin_Nedd8"/>
    <property type="match status" value="1"/>
</dbReference>
<evidence type="ECO:0000256" key="3">
    <source>
        <dbReference type="ARBA" id="ARBA00022499"/>
    </source>
</evidence>
<dbReference type="InterPro" id="IPR016159">
    <property type="entry name" value="Cullin_repeat-like_dom_sf"/>
</dbReference>
<dbReference type="InterPro" id="IPR036390">
    <property type="entry name" value="WH_DNA-bd_sf"/>
</dbReference>
<feature type="domain" description="Cullin family profile" evidence="9">
    <location>
        <begin position="387"/>
        <end position="614"/>
    </location>
</feature>
<keyword evidence="8" id="KW-0732">Signal</keyword>
<dbReference type="FunFam" id="1.20.1310.10:FF:000019">
    <property type="entry name" value="Cullin 1"/>
    <property type="match status" value="1"/>
</dbReference>
<dbReference type="InterPro" id="IPR016158">
    <property type="entry name" value="Cullin_homology"/>
</dbReference>
<keyword evidence="4" id="KW-0833">Ubl conjugation pathway</keyword>
<dbReference type="Gene3D" id="1.20.1310.10">
    <property type="entry name" value="Cullin Repeats"/>
    <property type="match status" value="4"/>
</dbReference>
<dbReference type="FunFam" id="1.20.1310.10:FF:000012">
    <property type="entry name" value="Cullin 2"/>
    <property type="match status" value="1"/>
</dbReference>
<protein>
    <submittedName>
        <fullName evidence="11">CULLIN_2 domain-containing protein</fullName>
    </submittedName>
</protein>
<keyword evidence="3" id="KW-1017">Isopeptide bond</keyword>
<accession>A0A0N5AG83</accession>
<evidence type="ECO:0000256" key="1">
    <source>
        <dbReference type="ARBA" id="ARBA00004906"/>
    </source>
</evidence>
<dbReference type="FunFam" id="1.10.10.10:FF:000014">
    <property type="entry name" value="Cullin 1"/>
    <property type="match status" value="1"/>
</dbReference>
<feature type="chain" id="PRO_5005893067" evidence="8">
    <location>
        <begin position="17"/>
        <end position="725"/>
    </location>
</feature>
<dbReference type="InterPro" id="IPR036388">
    <property type="entry name" value="WH-like_DNA-bd_sf"/>
</dbReference>
<organism evidence="10 11">
    <name type="scientific">Syphacia muris</name>
    <dbReference type="NCBI Taxonomy" id="451379"/>
    <lineage>
        <taxon>Eukaryota</taxon>
        <taxon>Metazoa</taxon>
        <taxon>Ecdysozoa</taxon>
        <taxon>Nematoda</taxon>
        <taxon>Chromadorea</taxon>
        <taxon>Rhabditida</taxon>
        <taxon>Spirurina</taxon>
        <taxon>Oxyuridomorpha</taxon>
        <taxon>Oxyuroidea</taxon>
        <taxon>Oxyuridae</taxon>
        <taxon>Syphacia</taxon>
    </lineage>
</organism>
<evidence type="ECO:0000256" key="8">
    <source>
        <dbReference type="SAM" id="SignalP"/>
    </source>
</evidence>
<dbReference type="Proteomes" id="UP000046393">
    <property type="component" value="Unplaced"/>
</dbReference>
<dbReference type="Pfam" id="PF00888">
    <property type="entry name" value="Cullin"/>
    <property type="match status" value="1"/>
</dbReference>
<dbReference type="PROSITE" id="PS01256">
    <property type="entry name" value="CULLIN_1"/>
    <property type="match status" value="1"/>
</dbReference>
<comment type="pathway">
    <text evidence="1">Protein modification; protein ubiquitination.</text>
</comment>
<dbReference type="InterPro" id="IPR001373">
    <property type="entry name" value="Cullin_N"/>
</dbReference>
<dbReference type="SUPFAM" id="SSF46785">
    <property type="entry name" value="Winged helix' DNA-binding domain"/>
    <property type="match status" value="1"/>
</dbReference>
<evidence type="ECO:0000259" key="9">
    <source>
        <dbReference type="PROSITE" id="PS50069"/>
    </source>
</evidence>
<dbReference type="Pfam" id="PF26557">
    <property type="entry name" value="Cullin_AB"/>
    <property type="match status" value="1"/>
</dbReference>
<evidence type="ECO:0000256" key="2">
    <source>
        <dbReference type="ARBA" id="ARBA00006019"/>
    </source>
</evidence>
<proteinExistence type="inferred from homology"/>
<dbReference type="InterPro" id="IPR045093">
    <property type="entry name" value="Cullin"/>
</dbReference>
<dbReference type="SUPFAM" id="SSF74788">
    <property type="entry name" value="Cullin repeat-like"/>
    <property type="match status" value="1"/>
</dbReference>
<dbReference type="GO" id="GO:0031625">
    <property type="term" value="F:ubiquitin protein ligase binding"/>
    <property type="evidence" value="ECO:0007669"/>
    <property type="project" value="InterPro"/>
</dbReference>
<dbReference type="InterPro" id="IPR019559">
    <property type="entry name" value="Cullin_neddylation_domain"/>
</dbReference>
<name>A0A0N5AG83_9BILA</name>
<dbReference type="WBParaSite" id="SMUV_0000331801-mRNA-1">
    <property type="protein sequence ID" value="SMUV_0000331801-mRNA-1"/>
    <property type="gene ID" value="SMUV_0000331801"/>
</dbReference>
<dbReference type="Pfam" id="PF10557">
    <property type="entry name" value="Cullin_Nedd8"/>
    <property type="match status" value="1"/>
</dbReference>
<dbReference type="Gene3D" id="1.10.10.10">
    <property type="entry name" value="Winged helix-like DNA-binding domain superfamily/Winged helix DNA-binding domain"/>
    <property type="match status" value="2"/>
</dbReference>
<dbReference type="PANTHER" id="PTHR11932">
    <property type="entry name" value="CULLIN"/>
    <property type="match status" value="1"/>
</dbReference>
<evidence type="ECO:0000256" key="4">
    <source>
        <dbReference type="ARBA" id="ARBA00022786"/>
    </source>
</evidence>
<feature type="signal peptide" evidence="8">
    <location>
        <begin position="1"/>
        <end position="16"/>
    </location>
</feature>
<comment type="similarity">
    <text evidence="2 6 7">Belongs to the cullin family.</text>
</comment>
<dbReference type="AlphaFoldDB" id="A0A0N5AG83"/>
<dbReference type="PROSITE" id="PS50069">
    <property type="entry name" value="CULLIN_2"/>
    <property type="match status" value="1"/>
</dbReference>
<dbReference type="GO" id="GO:0005634">
    <property type="term" value="C:nucleus"/>
    <property type="evidence" value="ECO:0007669"/>
    <property type="project" value="UniProtKB-ARBA"/>
</dbReference>
<evidence type="ECO:0000256" key="7">
    <source>
        <dbReference type="RuleBase" id="RU003829"/>
    </source>
</evidence>
<evidence type="ECO:0000256" key="5">
    <source>
        <dbReference type="ARBA" id="ARBA00022843"/>
    </source>
</evidence>
<dbReference type="STRING" id="451379.A0A0N5AG83"/>
<dbReference type="SUPFAM" id="SSF75632">
    <property type="entry name" value="Cullin homology domain"/>
    <property type="match status" value="1"/>
</dbReference>
<dbReference type="GO" id="GO:0006511">
    <property type="term" value="P:ubiquitin-dependent protein catabolic process"/>
    <property type="evidence" value="ECO:0007669"/>
    <property type="project" value="InterPro"/>
</dbReference>
<evidence type="ECO:0000313" key="10">
    <source>
        <dbReference type="Proteomes" id="UP000046393"/>
    </source>
</evidence>
<evidence type="ECO:0000313" key="11">
    <source>
        <dbReference type="WBParaSite" id="SMUV_0000331801-mRNA-1"/>
    </source>
</evidence>
<dbReference type="Gene3D" id="4.10.1030.10">
    <property type="entry name" value="Ring Box Chain A, domain 5"/>
    <property type="match status" value="1"/>
</dbReference>
<sequence length="725" mass="83959">MVCLLLELNICSQVYSYCTMVPYHSEPGRIGRNRQAANRYAPVPTGTEFVGFELYNKLETFFKQLVQSICERGHEKNGEDVLVFYTTEWDSFRFSSTVSGHICNYLNRHWIKRELDEGNRSIHEIYALALETWKDHLFDCMHQSVTNAVLKLIERERNGEKVNTMLISGVVQCYGIIVFKNGVSTSADRNPKLRIYKEFFEKRFLENTESLQKLLIYAFFSKLNNIFSINRIFVVSRLKEEEERCDKYLNKSTQDELVKALERVLISKRLELFQNEFGGLLEANKDEDLERMYKLCDKVENGLSELRVALQKHIAKQGEEAIERITDAAMSDPKLYVTTILNVHKRYYHLVAKSFNNESGFVQALDKACSSFINKNSVTVKAKNPAKSPELLVRYVDLLLKKSARNPDEAEMEDLLSQIIVFKYIDDKDVFQKFYTKMLAKRLVGELSTSDEAEGNMISKLKHMCGYEYTSKLQRMFTDTNLSKVMIALFAFYMADQKIDLGLDFSVMVLGSCVWPFTSSVTFDIPRQLGNCIDQFKEFYATQHTGRKLVFLLNYSKGEIITSCFSRKYTFIANTAQMSVLLLYNDSVDITMGYIMENTKLKNDLLFPILNGTEVDADSLVNFFSKKLKVDLSKGLSRAEVKQESAEVQKSVEDDRKIVIQAAVVRIMKTRKRYKHSQLISEVIQQLHSRFRPKIPMVKKCVDMLIEKEYLRRVDGEKDLYEYLA</sequence>
<evidence type="ECO:0000256" key="6">
    <source>
        <dbReference type="PROSITE-ProRule" id="PRU00330"/>
    </source>
</evidence>
<dbReference type="InterPro" id="IPR036317">
    <property type="entry name" value="Cullin_homology_sf"/>
</dbReference>
<dbReference type="InterPro" id="IPR016157">
    <property type="entry name" value="Cullin_CS"/>
</dbReference>
<keyword evidence="10" id="KW-1185">Reference proteome</keyword>
<dbReference type="SMART" id="SM00182">
    <property type="entry name" value="CULLIN"/>
    <property type="match status" value="1"/>
</dbReference>
<keyword evidence="5" id="KW-0832">Ubl conjugation</keyword>